<proteinExistence type="predicted"/>
<comment type="caution">
    <text evidence="3">The sequence shown here is derived from an EMBL/GenBank/DDBJ whole genome shotgun (WGS) entry which is preliminary data.</text>
</comment>
<evidence type="ECO:0000313" key="3">
    <source>
        <dbReference type="EMBL" id="KAG6507903.1"/>
    </source>
</evidence>
<feature type="transmembrane region" description="Helical" evidence="2">
    <location>
        <begin position="28"/>
        <end position="50"/>
    </location>
</feature>
<evidence type="ECO:0000256" key="2">
    <source>
        <dbReference type="SAM" id="Phobius"/>
    </source>
</evidence>
<organism evidence="3 4">
    <name type="scientific">Zingiber officinale</name>
    <name type="common">Ginger</name>
    <name type="synonym">Amomum zingiber</name>
    <dbReference type="NCBI Taxonomy" id="94328"/>
    <lineage>
        <taxon>Eukaryota</taxon>
        <taxon>Viridiplantae</taxon>
        <taxon>Streptophyta</taxon>
        <taxon>Embryophyta</taxon>
        <taxon>Tracheophyta</taxon>
        <taxon>Spermatophyta</taxon>
        <taxon>Magnoliopsida</taxon>
        <taxon>Liliopsida</taxon>
        <taxon>Zingiberales</taxon>
        <taxon>Zingiberaceae</taxon>
        <taxon>Zingiber</taxon>
    </lineage>
</organism>
<name>A0A8J5GQ03_ZINOF</name>
<accession>A0A8J5GQ03</accession>
<keyword evidence="2" id="KW-0812">Transmembrane</keyword>
<feature type="region of interest" description="Disordered" evidence="1">
    <location>
        <begin position="1"/>
        <end position="24"/>
    </location>
</feature>
<keyword evidence="2" id="KW-1133">Transmembrane helix</keyword>
<protein>
    <submittedName>
        <fullName evidence="3">Uncharacterized protein</fullName>
    </submittedName>
</protein>
<evidence type="ECO:0000313" key="4">
    <source>
        <dbReference type="Proteomes" id="UP000734854"/>
    </source>
</evidence>
<dbReference type="Proteomes" id="UP000734854">
    <property type="component" value="Unassembled WGS sequence"/>
</dbReference>
<evidence type="ECO:0000256" key="1">
    <source>
        <dbReference type="SAM" id="MobiDB-lite"/>
    </source>
</evidence>
<dbReference type="EMBL" id="JACMSC010000009">
    <property type="protein sequence ID" value="KAG6507903.1"/>
    <property type="molecule type" value="Genomic_DNA"/>
</dbReference>
<dbReference type="AlphaFoldDB" id="A0A8J5GQ03"/>
<keyword evidence="4" id="KW-1185">Reference proteome</keyword>
<gene>
    <name evidence="3" type="ORF">ZIOFF_033256</name>
</gene>
<keyword evidence="2" id="KW-0472">Membrane</keyword>
<reference evidence="3 4" key="1">
    <citation type="submission" date="2020-08" db="EMBL/GenBank/DDBJ databases">
        <title>Plant Genome Project.</title>
        <authorList>
            <person name="Zhang R.-G."/>
        </authorList>
    </citation>
    <scope>NUCLEOTIDE SEQUENCE [LARGE SCALE GENOMIC DNA]</scope>
    <source>
        <tissue evidence="3">Rhizome</tissue>
    </source>
</reference>
<sequence length="129" mass="14034">MPAMSGLKVSASAPGILPPPDPGEEQQAAGLGILLQISMLILSFLVGHLLRRRKFYYLPEASVSLLIESTPACISVVRLVAAVGLQRMTLLAHAEHAEQHSVRVGWQQKPFGSVMTHSSVAKTKFEMRF</sequence>